<name>A0A3D9L004_MARFU</name>
<accession>A0A3D9L004</accession>
<dbReference type="EMBL" id="QREG01000015">
    <property type="protein sequence ID" value="RED96238.1"/>
    <property type="molecule type" value="Genomic_DNA"/>
</dbReference>
<evidence type="ECO:0000256" key="5">
    <source>
        <dbReference type="ARBA" id="ARBA00023136"/>
    </source>
</evidence>
<keyword evidence="2" id="KW-1003">Cell membrane</keyword>
<comment type="caution">
    <text evidence="7">The sequence shown here is derived from an EMBL/GenBank/DDBJ whole genome shotgun (WGS) entry which is preliminary data.</text>
</comment>
<evidence type="ECO:0000256" key="1">
    <source>
        <dbReference type="ARBA" id="ARBA00004651"/>
    </source>
</evidence>
<reference evidence="7 8" key="1">
    <citation type="submission" date="2018-07" db="EMBL/GenBank/DDBJ databases">
        <title>Genomic Encyclopedia of Type Strains, Phase IV (KMG-IV): sequencing the most valuable type-strain genomes for metagenomic binning, comparative biology and taxonomic classification.</title>
        <authorList>
            <person name="Goeker M."/>
        </authorList>
    </citation>
    <scope>NUCLEOTIDE SEQUENCE [LARGE SCALE GENOMIC DNA]</scope>
    <source>
        <strain evidence="7 8">DSM 4134</strain>
    </source>
</reference>
<gene>
    <name evidence="7" type="ORF">C7460_115129</name>
</gene>
<dbReference type="OrthoDB" id="981917at2"/>
<keyword evidence="8" id="KW-1185">Reference proteome</keyword>
<dbReference type="GO" id="GO:0005886">
    <property type="term" value="C:plasma membrane"/>
    <property type="evidence" value="ECO:0007669"/>
    <property type="project" value="UniProtKB-SubCell"/>
</dbReference>
<dbReference type="InterPro" id="IPR005171">
    <property type="entry name" value="Cyt_c_oxidase_su4_prok"/>
</dbReference>
<organism evidence="7 8">
    <name type="scientific">Marinoscillum furvescens DSM 4134</name>
    <dbReference type="NCBI Taxonomy" id="1122208"/>
    <lineage>
        <taxon>Bacteria</taxon>
        <taxon>Pseudomonadati</taxon>
        <taxon>Bacteroidota</taxon>
        <taxon>Cytophagia</taxon>
        <taxon>Cytophagales</taxon>
        <taxon>Reichenbachiellaceae</taxon>
        <taxon>Marinoscillum</taxon>
    </lineage>
</organism>
<evidence type="ECO:0000313" key="8">
    <source>
        <dbReference type="Proteomes" id="UP000256779"/>
    </source>
</evidence>
<sequence length="107" mass="12261">MEQENTQVQVIPADKAKIRKIWRVALILAVVTAVEFLIAFTVGAGAFRTWVFILLTIVKAFYIVAEFMHLGHEKKSLIWSILLPMMFVVFLIFILMYQGAALLEVLY</sequence>
<keyword evidence="4 6" id="KW-1133">Transmembrane helix</keyword>
<feature type="transmembrane region" description="Helical" evidence="6">
    <location>
        <begin position="47"/>
        <end position="65"/>
    </location>
</feature>
<comment type="subcellular location">
    <subcellularLocation>
        <location evidence="1">Cell membrane</location>
        <topology evidence="1">Multi-pass membrane protein</topology>
    </subcellularLocation>
</comment>
<feature type="transmembrane region" description="Helical" evidence="6">
    <location>
        <begin position="77"/>
        <end position="97"/>
    </location>
</feature>
<keyword evidence="3 6" id="KW-0812">Transmembrane</keyword>
<evidence type="ECO:0000256" key="3">
    <source>
        <dbReference type="ARBA" id="ARBA00022692"/>
    </source>
</evidence>
<feature type="transmembrane region" description="Helical" evidence="6">
    <location>
        <begin position="21"/>
        <end position="41"/>
    </location>
</feature>
<protein>
    <submittedName>
        <fullName evidence="7">Cytochrome c oxidase subunit IV</fullName>
    </submittedName>
</protein>
<keyword evidence="5 6" id="KW-0472">Membrane</keyword>
<evidence type="ECO:0000256" key="4">
    <source>
        <dbReference type="ARBA" id="ARBA00022989"/>
    </source>
</evidence>
<evidence type="ECO:0000313" key="7">
    <source>
        <dbReference type="EMBL" id="RED96238.1"/>
    </source>
</evidence>
<dbReference type="Pfam" id="PF03626">
    <property type="entry name" value="COX4_pro"/>
    <property type="match status" value="1"/>
</dbReference>
<dbReference type="AlphaFoldDB" id="A0A3D9L004"/>
<proteinExistence type="predicted"/>
<dbReference type="RefSeq" id="WP_115869091.1">
    <property type="nucleotide sequence ID" value="NZ_QREG01000015.1"/>
</dbReference>
<evidence type="ECO:0000256" key="6">
    <source>
        <dbReference type="SAM" id="Phobius"/>
    </source>
</evidence>
<evidence type="ECO:0000256" key="2">
    <source>
        <dbReference type="ARBA" id="ARBA00022475"/>
    </source>
</evidence>
<dbReference type="Proteomes" id="UP000256779">
    <property type="component" value="Unassembled WGS sequence"/>
</dbReference>